<accession>A0A4D9DRK5</accession>
<reference evidence="2 3" key="1">
    <citation type="submission" date="2019-04" db="EMBL/GenBank/DDBJ databases">
        <title>Draft genome of the big-headed turtle Platysternon megacephalum.</title>
        <authorList>
            <person name="Gong S."/>
        </authorList>
    </citation>
    <scope>NUCLEOTIDE SEQUENCE [LARGE SCALE GENOMIC DNA]</scope>
    <source>
        <strain evidence="2">DO16091913</strain>
        <tissue evidence="2">Muscle</tissue>
    </source>
</reference>
<keyword evidence="3" id="KW-1185">Reference proteome</keyword>
<protein>
    <submittedName>
        <fullName evidence="2">Poliovirus receptor-related protein 3-like</fullName>
    </submittedName>
</protein>
<organism evidence="2 3">
    <name type="scientific">Platysternon megacephalum</name>
    <name type="common">big-headed turtle</name>
    <dbReference type="NCBI Taxonomy" id="55544"/>
    <lineage>
        <taxon>Eukaryota</taxon>
        <taxon>Metazoa</taxon>
        <taxon>Chordata</taxon>
        <taxon>Craniata</taxon>
        <taxon>Vertebrata</taxon>
        <taxon>Euteleostomi</taxon>
        <taxon>Archelosauria</taxon>
        <taxon>Testudinata</taxon>
        <taxon>Testudines</taxon>
        <taxon>Cryptodira</taxon>
        <taxon>Durocryptodira</taxon>
        <taxon>Testudinoidea</taxon>
        <taxon>Platysternidae</taxon>
        <taxon>Platysternon</taxon>
    </lineage>
</organism>
<proteinExistence type="predicted"/>
<feature type="signal peptide" evidence="1">
    <location>
        <begin position="1"/>
        <end position="19"/>
    </location>
</feature>
<evidence type="ECO:0000256" key="1">
    <source>
        <dbReference type="SAM" id="SignalP"/>
    </source>
</evidence>
<dbReference type="EMBL" id="QXTE01000487">
    <property type="protein sequence ID" value="TFJ97493.1"/>
    <property type="molecule type" value="Genomic_DNA"/>
</dbReference>
<dbReference type="AlphaFoldDB" id="A0A4D9DRK5"/>
<keyword evidence="2" id="KW-0675">Receptor</keyword>
<reference evidence="2 3" key="2">
    <citation type="submission" date="2019-04" db="EMBL/GenBank/DDBJ databases">
        <title>The genome sequence of big-headed turtle.</title>
        <authorList>
            <person name="Gong S."/>
        </authorList>
    </citation>
    <scope>NUCLEOTIDE SEQUENCE [LARGE SCALE GENOMIC DNA]</scope>
    <source>
        <strain evidence="2">DO16091913</strain>
        <tissue evidence="2">Muscle</tissue>
    </source>
</reference>
<feature type="chain" id="PRO_5020037106" evidence="1">
    <location>
        <begin position="20"/>
        <end position="102"/>
    </location>
</feature>
<evidence type="ECO:0000313" key="3">
    <source>
        <dbReference type="Proteomes" id="UP000297703"/>
    </source>
</evidence>
<name>A0A4D9DRK5_9SAUR</name>
<evidence type="ECO:0000313" key="2">
    <source>
        <dbReference type="EMBL" id="TFJ97493.1"/>
    </source>
</evidence>
<keyword evidence="1" id="KW-0732">Signal</keyword>
<dbReference type="Proteomes" id="UP000297703">
    <property type="component" value="Unassembled WGS sequence"/>
</dbReference>
<comment type="caution">
    <text evidence="2">The sequence shown here is derived from an EMBL/GenBank/DDBJ whole genome shotgun (WGS) entry which is preliminary data.</text>
</comment>
<sequence length="102" mass="11652">MSFRIFGGFLSVLFNMSFKVPICTHLGPDPNLLEKMGRPSVDLDQAVRPHPELSIQAKFPFMKEIRASFQVAIGRFERLTEGGLFRKLRLPKVHFLACLQSF</sequence>
<gene>
    <name evidence="2" type="ORF">DR999_PMT20659</name>
</gene>